<dbReference type="InterPro" id="IPR038694">
    <property type="entry name" value="DUF427_sf"/>
</dbReference>
<proteinExistence type="predicted"/>
<dbReference type="EMBL" id="JACJHR010000064">
    <property type="protein sequence ID" value="MBB2504033.1"/>
    <property type="molecule type" value="Genomic_DNA"/>
</dbReference>
<gene>
    <name evidence="2" type="ORF">H5411_33440</name>
</gene>
<protein>
    <submittedName>
        <fullName evidence="2">DUF427 domain-containing protein</fullName>
    </submittedName>
</protein>
<dbReference type="RefSeq" id="WP_183126111.1">
    <property type="nucleotide sequence ID" value="NZ_JACJHR010000064.1"/>
</dbReference>
<name>A0A8E2B9H6_9PSEU</name>
<reference evidence="2 3" key="1">
    <citation type="submission" date="2020-08" db="EMBL/GenBank/DDBJ databases">
        <title>Amycolatopsis echigonensis JCM 21831.</title>
        <authorList>
            <person name="Tedsree N."/>
            <person name="Kuncharoen N."/>
            <person name="Likhitwitayawuid K."/>
            <person name="Tanasupawat S."/>
        </authorList>
    </citation>
    <scope>NUCLEOTIDE SEQUENCE [LARGE SCALE GENOMIC DNA]</scope>
    <source>
        <strain evidence="2 3">JCM 21831</strain>
    </source>
</reference>
<comment type="caution">
    <text evidence="2">The sequence shown here is derived from an EMBL/GenBank/DDBJ whole genome shotgun (WGS) entry which is preliminary data.</text>
</comment>
<feature type="domain" description="DUF427" evidence="1">
    <location>
        <begin position="3"/>
        <end position="88"/>
    </location>
</feature>
<dbReference type="Proteomes" id="UP000550260">
    <property type="component" value="Unassembled WGS sequence"/>
</dbReference>
<accession>A0A8E2B9H6</accession>
<dbReference type="Pfam" id="PF04248">
    <property type="entry name" value="NTP_transf_9"/>
    <property type="match status" value="1"/>
</dbReference>
<organism evidence="2 3">
    <name type="scientific">Amycolatopsis echigonensis</name>
    <dbReference type="NCBI Taxonomy" id="2576905"/>
    <lineage>
        <taxon>Bacteria</taxon>
        <taxon>Bacillati</taxon>
        <taxon>Actinomycetota</taxon>
        <taxon>Actinomycetes</taxon>
        <taxon>Pseudonocardiales</taxon>
        <taxon>Pseudonocardiaceae</taxon>
        <taxon>Amycolatopsis</taxon>
    </lineage>
</organism>
<evidence type="ECO:0000259" key="1">
    <source>
        <dbReference type="Pfam" id="PF04248"/>
    </source>
</evidence>
<evidence type="ECO:0000313" key="3">
    <source>
        <dbReference type="Proteomes" id="UP000550260"/>
    </source>
</evidence>
<dbReference type="AlphaFoldDB" id="A0A8E2B9H6"/>
<dbReference type="Gene3D" id="2.170.150.40">
    <property type="entry name" value="Domain of unknown function (DUF427)"/>
    <property type="match status" value="1"/>
</dbReference>
<dbReference type="InterPro" id="IPR007361">
    <property type="entry name" value="DUF427"/>
</dbReference>
<dbReference type="PANTHER" id="PTHR34310">
    <property type="entry name" value="DUF427 DOMAIN PROTEIN (AFU_ORTHOLOGUE AFUA_3G02220)"/>
    <property type="match status" value="1"/>
</dbReference>
<dbReference type="PANTHER" id="PTHR34310:SF5">
    <property type="entry name" value="DUF427 DOMAIN PROTEIN (AFU_ORTHOLOGUE AFUA_3G02220)"/>
    <property type="match status" value="1"/>
</dbReference>
<sequence>MLRAVWNGVVLAETERTVRVEGNHYFPPESLRREYFTESRTKSLCPWKGLASYYTVTVDDAVNPDAAWYYPNPSPLARRIRNHVAFWNGVHVEGRPEPHAAGSRGAWWRKLVGRMG</sequence>
<evidence type="ECO:0000313" key="2">
    <source>
        <dbReference type="EMBL" id="MBB2504033.1"/>
    </source>
</evidence>